<organism evidence="1 2">
    <name type="scientific">Gloeobacter kilaueensis (strain ATCC BAA-2537 / CCAP 1431/1 / ULC 316 / JS1)</name>
    <dbReference type="NCBI Taxonomy" id="1183438"/>
    <lineage>
        <taxon>Bacteria</taxon>
        <taxon>Bacillati</taxon>
        <taxon>Cyanobacteriota</taxon>
        <taxon>Cyanophyceae</taxon>
        <taxon>Gloeobacterales</taxon>
        <taxon>Gloeobacteraceae</taxon>
        <taxon>Gloeobacter</taxon>
    </lineage>
</organism>
<accession>U5QDY6</accession>
<dbReference type="HOGENOM" id="CLU_085051_1_0_3"/>
<dbReference type="KEGG" id="glj:GKIL_0885"/>
<dbReference type="Proteomes" id="UP000017396">
    <property type="component" value="Chromosome"/>
</dbReference>
<proteinExistence type="predicted"/>
<dbReference type="eggNOG" id="ENOG5032STJ">
    <property type="taxonomic scope" value="Bacteria"/>
</dbReference>
<keyword evidence="2" id="KW-1185">Reference proteome</keyword>
<dbReference type="STRING" id="1183438.GKIL_0885"/>
<dbReference type="OrthoDB" id="8611426at2"/>
<reference evidence="1 2" key="1">
    <citation type="journal article" date="2013" name="PLoS ONE">
        <title>Cultivation and Complete Genome Sequencing of Gloeobacter kilaueensis sp. nov., from a Lava Cave in Kilauea Caldera, Hawai'i.</title>
        <authorList>
            <person name="Saw J.H."/>
            <person name="Schatz M."/>
            <person name="Brown M.V."/>
            <person name="Kunkel D.D."/>
            <person name="Foster J.S."/>
            <person name="Shick H."/>
            <person name="Christensen S."/>
            <person name="Hou S."/>
            <person name="Wan X."/>
            <person name="Donachie S.P."/>
        </authorList>
    </citation>
    <scope>NUCLEOTIDE SEQUENCE [LARGE SCALE GENOMIC DNA]</scope>
    <source>
        <strain evidence="2">JS</strain>
    </source>
</reference>
<sequence>MRESEKSRFLHCLDGVMAATGRPLNPAAVPVWWAVLEPFALEGVEAALYAWAAKEQKAPVPADIARMLSAELADGWPGADEAWALLPLSEYDSGLLTDEAAEAMGVALPLAYRGDETGARMAFRDAYNRCRDAAIAAGKRPRWFFTCGMDPTRRAPVLLDAVRKRRLPLDHCLQFLPGDHAPELLRALGVARHPLLVEHEQAGIERLRRMLDAAWPKELPAADNDELEGEDED</sequence>
<dbReference type="RefSeq" id="WP_023172188.1">
    <property type="nucleotide sequence ID" value="NC_022600.1"/>
</dbReference>
<protein>
    <submittedName>
        <fullName evidence="1">Uncharacterized protein</fullName>
    </submittedName>
</protein>
<gene>
    <name evidence="1" type="ORF">GKIL_0885</name>
</gene>
<evidence type="ECO:0000313" key="1">
    <source>
        <dbReference type="EMBL" id="AGY57131.1"/>
    </source>
</evidence>
<dbReference type="AlphaFoldDB" id="U5QDY6"/>
<evidence type="ECO:0000313" key="2">
    <source>
        <dbReference type="Proteomes" id="UP000017396"/>
    </source>
</evidence>
<name>U5QDY6_GLOK1</name>
<dbReference type="EMBL" id="CP003587">
    <property type="protein sequence ID" value="AGY57131.1"/>
    <property type="molecule type" value="Genomic_DNA"/>
</dbReference>